<evidence type="ECO:0000313" key="3">
    <source>
        <dbReference type="EMBL" id="MBB3052039.1"/>
    </source>
</evidence>
<keyword evidence="2" id="KW-1133">Transmembrane helix</keyword>
<evidence type="ECO:0000313" key="4">
    <source>
        <dbReference type="Proteomes" id="UP000550714"/>
    </source>
</evidence>
<feature type="transmembrane region" description="Helical" evidence="2">
    <location>
        <begin position="309"/>
        <end position="328"/>
    </location>
</feature>
<feature type="transmembrane region" description="Helical" evidence="2">
    <location>
        <begin position="380"/>
        <end position="400"/>
    </location>
</feature>
<evidence type="ECO:0008006" key="5">
    <source>
        <dbReference type="Google" id="ProtNLM"/>
    </source>
</evidence>
<feature type="transmembrane region" description="Helical" evidence="2">
    <location>
        <begin position="412"/>
        <end position="431"/>
    </location>
</feature>
<feature type="transmembrane region" description="Helical" evidence="2">
    <location>
        <begin position="503"/>
        <end position="524"/>
    </location>
</feature>
<feature type="transmembrane region" description="Helical" evidence="2">
    <location>
        <begin position="545"/>
        <end position="567"/>
    </location>
</feature>
<dbReference type="Proteomes" id="UP000550714">
    <property type="component" value="Unassembled WGS sequence"/>
</dbReference>
<dbReference type="GO" id="GO:0004623">
    <property type="term" value="F:phospholipase A2 activity"/>
    <property type="evidence" value="ECO:0007669"/>
    <property type="project" value="InterPro"/>
</dbReference>
<evidence type="ECO:0000256" key="2">
    <source>
        <dbReference type="SAM" id="Phobius"/>
    </source>
</evidence>
<feature type="transmembrane region" description="Helical" evidence="2">
    <location>
        <begin position="716"/>
        <end position="735"/>
    </location>
</feature>
<feature type="transmembrane region" description="Helical" evidence="2">
    <location>
        <begin position="349"/>
        <end position="368"/>
    </location>
</feature>
<dbReference type="InterPro" id="IPR036444">
    <property type="entry name" value="PLipase_A2_dom_sf"/>
</dbReference>
<comment type="caution">
    <text evidence="3">The sequence shown here is derived from an EMBL/GenBank/DDBJ whole genome shotgun (WGS) entry which is preliminary data.</text>
</comment>
<accession>A0A839S5N8</accession>
<dbReference type="SUPFAM" id="SSF48619">
    <property type="entry name" value="Phospholipase A2, PLA2"/>
    <property type="match status" value="1"/>
</dbReference>
<dbReference type="Gene3D" id="1.20.90.10">
    <property type="entry name" value="Phospholipase A2 domain"/>
    <property type="match status" value="1"/>
</dbReference>
<dbReference type="InterPro" id="IPR015141">
    <property type="entry name" value="PLipase_A2_prok/fun"/>
</dbReference>
<feature type="transmembrane region" description="Helical" evidence="2">
    <location>
        <begin position="437"/>
        <end position="457"/>
    </location>
</feature>
<dbReference type="AlphaFoldDB" id="A0A839S5N8"/>
<keyword evidence="2" id="KW-0812">Transmembrane</keyword>
<keyword evidence="4" id="KW-1185">Reference proteome</keyword>
<dbReference type="RefSeq" id="WP_183655190.1">
    <property type="nucleotide sequence ID" value="NZ_JACHWU010000003.1"/>
</dbReference>
<feature type="transmembrane region" description="Helical" evidence="2">
    <location>
        <begin position="275"/>
        <end position="297"/>
    </location>
</feature>
<feature type="transmembrane region" description="Helical" evidence="2">
    <location>
        <begin position="469"/>
        <end position="488"/>
    </location>
</feature>
<feature type="transmembrane region" description="Helical" evidence="2">
    <location>
        <begin position="579"/>
        <end position="597"/>
    </location>
</feature>
<sequence length="756" mass="79244">MAHPTTESAEASPASASPVPVAPPPRGGHRRRGFGRGLGRGLNTTGRVLLLLVVVVGFGFFASRSAPPPEQGPPHGDVAMAEQAAHALLDPRTAGEAHERLPSDFRAVTGAAAGEETARDGTVRSVHIDGGCSAPWGDDGTRWNFDTACRAHDLGYDLLRYADAKGHPLDPALRDGLDQRLADDMHATCETNPRGSARACHAVASLYAAGMDVNSWHQRWGPPTGEPLGPLLAGVAAIGLLLAFRLRTWRRSRRARPRVVTAPPRPAAPANRWRLLGVAAIGAIVLGESAVALAGWAGVDEAWLWPATWLAQFAFVFFFAGGHANLADWRDVRNAGGGYREYLAHRTSWLLRMALVFALVAFAVPTALELMTVPSSTVEVAVRIALHPLWLLGVYVLTAVAAPVMHLLHRKAATVTGVVLVAALGGLVVAAERTQTPVLAGLAALVMALIAQQLALVHATGRLRSARPAAVTAVLGTVLLAAGAWQGLVPATVLGAPDGPPPLAGPVVPVLLLGLVQLSVLRLARTPLAALARRPRLRLAAGRAAQAPMSLYLLFLSGMILLVAAVYLPDLVPSGSLRVGLAVAMLAVPALAVFWWFERHAAHRPPAAPAQLPTARLERLLAHVATTAGVGYATIGVFGFALSSFRTFGDTPLLPELPLDPIQSLVHLLLGMSLLHTVRTGDSHSPRTWLLTALACVPPLLSATAGPGVFTAGVVVYTATGALAVAAVLATVWAARRASRPLRSLWRVPPTGTAEG</sequence>
<gene>
    <name evidence="3" type="ORF">FHS23_003068</name>
</gene>
<organism evidence="3 4">
    <name type="scientific">Prauserella isguenensis</name>
    <dbReference type="NCBI Taxonomy" id="1470180"/>
    <lineage>
        <taxon>Bacteria</taxon>
        <taxon>Bacillati</taxon>
        <taxon>Actinomycetota</taxon>
        <taxon>Actinomycetes</taxon>
        <taxon>Pseudonocardiales</taxon>
        <taxon>Pseudonocardiaceae</taxon>
        <taxon>Prauserella</taxon>
    </lineage>
</organism>
<keyword evidence="2" id="KW-0472">Membrane</keyword>
<dbReference type="EMBL" id="JACHWU010000003">
    <property type="protein sequence ID" value="MBB3052039.1"/>
    <property type="molecule type" value="Genomic_DNA"/>
</dbReference>
<feature type="transmembrane region" description="Helical" evidence="2">
    <location>
        <begin position="620"/>
        <end position="642"/>
    </location>
</feature>
<feature type="compositionally biased region" description="Low complexity" evidence="1">
    <location>
        <begin position="8"/>
        <end position="19"/>
    </location>
</feature>
<name>A0A839S5N8_9PSEU</name>
<reference evidence="3 4" key="1">
    <citation type="submission" date="2020-08" db="EMBL/GenBank/DDBJ databases">
        <title>Genomic Encyclopedia of Type Strains, Phase III (KMG-III): the genomes of soil and plant-associated and newly described type strains.</title>
        <authorList>
            <person name="Whitman W."/>
        </authorList>
    </citation>
    <scope>NUCLEOTIDE SEQUENCE [LARGE SCALE GENOMIC DNA]</scope>
    <source>
        <strain evidence="3 4">CECT 8577</strain>
    </source>
</reference>
<protein>
    <recommendedName>
        <fullName evidence="5">Phospholipase A2-like protein</fullName>
    </recommendedName>
</protein>
<proteinExistence type="predicted"/>
<dbReference type="GO" id="GO:0050482">
    <property type="term" value="P:arachidonate secretion"/>
    <property type="evidence" value="ECO:0007669"/>
    <property type="project" value="InterPro"/>
</dbReference>
<dbReference type="GO" id="GO:0006644">
    <property type="term" value="P:phospholipid metabolic process"/>
    <property type="evidence" value="ECO:0007669"/>
    <property type="project" value="InterPro"/>
</dbReference>
<evidence type="ECO:0000256" key="1">
    <source>
        <dbReference type="SAM" id="MobiDB-lite"/>
    </source>
</evidence>
<dbReference type="Pfam" id="PF09056">
    <property type="entry name" value="Phospholip_A2_3"/>
    <property type="match status" value="1"/>
</dbReference>
<feature type="transmembrane region" description="Helical" evidence="2">
    <location>
        <begin position="228"/>
        <end position="246"/>
    </location>
</feature>
<feature type="region of interest" description="Disordered" evidence="1">
    <location>
        <begin position="1"/>
        <end position="39"/>
    </location>
</feature>